<dbReference type="AlphaFoldDB" id="F7A8X2"/>
<dbReference type="eggNOG" id="ENOG502S50N">
    <property type="taxonomic scope" value="Eukaryota"/>
</dbReference>
<feature type="compositionally biased region" description="Low complexity" evidence="1">
    <location>
        <begin position="174"/>
        <end position="185"/>
    </location>
</feature>
<dbReference type="Pfam" id="PF17061">
    <property type="entry name" value="PARM"/>
    <property type="match status" value="1"/>
</dbReference>
<feature type="region of interest" description="Disordered" evidence="1">
    <location>
        <begin position="174"/>
        <end position="249"/>
    </location>
</feature>
<feature type="compositionally biased region" description="Low complexity" evidence="1">
    <location>
        <begin position="45"/>
        <end position="79"/>
    </location>
</feature>
<dbReference type="PANTHER" id="PTHR35453:SF1">
    <property type="entry name" value="PROSTATE ANDROGEN-REGULATED MUCIN-LIKE PROTEIN 1"/>
    <property type="match status" value="1"/>
</dbReference>
<dbReference type="GO" id="GO:0005769">
    <property type="term" value="C:early endosome"/>
    <property type="evidence" value="ECO:0000318"/>
    <property type="project" value="GO_Central"/>
</dbReference>
<dbReference type="PANTHER" id="PTHR35453">
    <property type="entry name" value="PROSTATE ANDROGEN-REGULATED MUCIN-LIKE PROTEIN 1"/>
    <property type="match status" value="1"/>
</dbReference>
<dbReference type="GO" id="GO:0005794">
    <property type="term" value="C:Golgi apparatus"/>
    <property type="evidence" value="ECO:0000318"/>
    <property type="project" value="GO_Central"/>
</dbReference>
<dbReference type="FunCoup" id="F7A8X2">
    <property type="interactions" value="361"/>
</dbReference>
<dbReference type="Proteomes" id="UP000002280">
    <property type="component" value="Chromosome 5"/>
</dbReference>
<dbReference type="Ensembl" id="ENSMODT00000024387.4">
    <property type="protein sequence ID" value="ENSMODP00000023963.4"/>
    <property type="gene ID" value="ENSMODG00000019195.4"/>
</dbReference>
<dbReference type="InParanoid" id="F7A8X2"/>
<proteinExistence type="predicted"/>
<dbReference type="STRING" id="13616.ENSMODP00000023963"/>
<keyword evidence="2" id="KW-1133">Transmembrane helix</keyword>
<feature type="compositionally biased region" description="Polar residues" evidence="1">
    <location>
        <begin position="89"/>
        <end position="131"/>
    </location>
</feature>
<dbReference type="HOGENOM" id="CLU_898790_0_0_1"/>
<keyword evidence="2" id="KW-0472">Membrane</keyword>
<reference evidence="3 4" key="1">
    <citation type="journal article" date="2007" name="Nature">
        <title>Genome of the marsupial Monodelphis domestica reveals innovation in non-coding sequences.</title>
        <authorList>
            <person name="Mikkelsen T.S."/>
            <person name="Wakefield M.J."/>
            <person name="Aken B."/>
            <person name="Amemiya C.T."/>
            <person name="Chang J.L."/>
            <person name="Duke S."/>
            <person name="Garber M."/>
            <person name="Gentles A.J."/>
            <person name="Goodstadt L."/>
            <person name="Heger A."/>
            <person name="Jurka J."/>
            <person name="Kamal M."/>
            <person name="Mauceli E."/>
            <person name="Searle S.M."/>
            <person name="Sharpe T."/>
            <person name="Baker M.L."/>
            <person name="Batzer M.A."/>
            <person name="Benos P.V."/>
            <person name="Belov K."/>
            <person name="Clamp M."/>
            <person name="Cook A."/>
            <person name="Cuff J."/>
            <person name="Das R."/>
            <person name="Davidow L."/>
            <person name="Deakin J.E."/>
            <person name="Fazzari M.J."/>
            <person name="Glass J.L."/>
            <person name="Grabherr M."/>
            <person name="Greally J.M."/>
            <person name="Gu W."/>
            <person name="Hore T.A."/>
            <person name="Huttley G.A."/>
            <person name="Kleber M."/>
            <person name="Jirtle R.L."/>
            <person name="Koina E."/>
            <person name="Lee J.T."/>
            <person name="Mahony S."/>
            <person name="Marra M.A."/>
            <person name="Miller R.D."/>
            <person name="Nicholls R.D."/>
            <person name="Oda M."/>
            <person name="Papenfuss A.T."/>
            <person name="Parra Z.E."/>
            <person name="Pollock D.D."/>
            <person name="Ray D.A."/>
            <person name="Schein J.E."/>
            <person name="Speed T.P."/>
            <person name="Thompson K."/>
            <person name="VandeBerg J.L."/>
            <person name="Wade C.M."/>
            <person name="Walker J.A."/>
            <person name="Waters P.D."/>
            <person name="Webber C."/>
            <person name="Weidman J.R."/>
            <person name="Xie X."/>
            <person name="Zody M.C."/>
            <person name="Baldwin J."/>
            <person name="Abdouelleil A."/>
            <person name="Abdulkadir J."/>
            <person name="Abebe A."/>
            <person name="Abera B."/>
            <person name="Abreu J."/>
            <person name="Acer S.C."/>
            <person name="Aftuck L."/>
            <person name="Alexander A."/>
            <person name="An P."/>
            <person name="Anderson E."/>
            <person name="Anderson S."/>
            <person name="Arachi H."/>
            <person name="Azer M."/>
            <person name="Bachantsang P."/>
            <person name="Barry A."/>
            <person name="Bayul T."/>
            <person name="Berlin A."/>
            <person name="Bessette D."/>
            <person name="Bloom T."/>
            <person name="Bloom T."/>
            <person name="Boguslavskiy L."/>
            <person name="Bonnet C."/>
            <person name="Boukhgalter B."/>
            <person name="Bourzgui I."/>
            <person name="Brown A."/>
            <person name="Cahill P."/>
            <person name="Channer S."/>
            <person name="Cheshatsang Y."/>
            <person name="Chuda L."/>
            <person name="Citroen M."/>
            <person name="Collymore A."/>
            <person name="Cooke P."/>
            <person name="Costello M."/>
            <person name="D'Aco K."/>
            <person name="Daza R."/>
            <person name="De Haan G."/>
            <person name="DeGray S."/>
            <person name="DeMaso C."/>
            <person name="Dhargay N."/>
            <person name="Dooley K."/>
            <person name="Dooley E."/>
            <person name="Doricent M."/>
            <person name="Dorje P."/>
            <person name="Dorjee K."/>
            <person name="Dupes A."/>
            <person name="Elong R."/>
            <person name="Falk J."/>
            <person name="Farina A."/>
            <person name="Faro S."/>
            <person name="Ferguson D."/>
            <person name="Fisher S."/>
            <person name="Foley C.D."/>
            <person name="Franke A."/>
            <person name="Friedrich D."/>
            <person name="Gadbois L."/>
            <person name="Gearin G."/>
            <person name="Gearin C.R."/>
            <person name="Giannoukos G."/>
            <person name="Goode T."/>
            <person name="Graham J."/>
            <person name="Grandbois E."/>
            <person name="Grewal S."/>
            <person name="Gyaltsen K."/>
            <person name="Hafez N."/>
            <person name="Hagos B."/>
            <person name="Hall J."/>
            <person name="Henson C."/>
            <person name="Hollinger A."/>
            <person name="Honan T."/>
            <person name="Huard M.D."/>
            <person name="Hughes L."/>
            <person name="Hurhula B."/>
            <person name="Husby M.E."/>
            <person name="Kamat A."/>
            <person name="Kanga B."/>
            <person name="Kashin S."/>
            <person name="Khazanovich D."/>
            <person name="Kisner P."/>
            <person name="Lance K."/>
            <person name="Lara M."/>
            <person name="Lee W."/>
            <person name="Lennon N."/>
            <person name="Letendre F."/>
            <person name="LeVine R."/>
            <person name="Lipovsky A."/>
            <person name="Liu X."/>
            <person name="Liu J."/>
            <person name="Liu S."/>
            <person name="Lokyitsang T."/>
            <person name="Lokyitsang Y."/>
            <person name="Lubonja R."/>
            <person name="Lui A."/>
            <person name="MacDonald P."/>
            <person name="Magnisalis V."/>
            <person name="Maru K."/>
            <person name="Matthews C."/>
            <person name="McCusker W."/>
            <person name="McDonough S."/>
            <person name="Mehta T."/>
            <person name="Meldrim J."/>
            <person name="Meneus L."/>
            <person name="Mihai O."/>
            <person name="Mihalev A."/>
            <person name="Mihova T."/>
            <person name="Mittelman R."/>
            <person name="Mlenga V."/>
            <person name="Montmayeur A."/>
            <person name="Mulrain L."/>
            <person name="Navidi A."/>
            <person name="Naylor J."/>
            <person name="Negash T."/>
            <person name="Nguyen T."/>
            <person name="Nguyen N."/>
            <person name="Nicol R."/>
            <person name="Norbu C."/>
            <person name="Norbu N."/>
            <person name="Novod N."/>
            <person name="O'Neill B."/>
            <person name="Osman S."/>
            <person name="Markiewicz E."/>
            <person name="Oyono O.L."/>
            <person name="Patti C."/>
            <person name="Phunkhang P."/>
            <person name="Pierre F."/>
            <person name="Priest M."/>
            <person name="Raghuraman S."/>
            <person name="Rege F."/>
            <person name="Reyes R."/>
            <person name="Rise C."/>
            <person name="Rogov P."/>
            <person name="Ross K."/>
            <person name="Ryan E."/>
            <person name="Settipalli S."/>
            <person name="Shea T."/>
            <person name="Sherpa N."/>
            <person name="Shi L."/>
            <person name="Shih D."/>
            <person name="Sparrow T."/>
            <person name="Spaulding J."/>
            <person name="Stalker J."/>
            <person name="Stange-Thomann N."/>
            <person name="Stavropoulos S."/>
            <person name="Stone C."/>
            <person name="Strader C."/>
            <person name="Tesfaye S."/>
            <person name="Thomson T."/>
            <person name="Thoulutsang Y."/>
            <person name="Thoulutsang D."/>
            <person name="Topham K."/>
            <person name="Topping I."/>
            <person name="Tsamla T."/>
            <person name="Vassiliev H."/>
            <person name="Vo A."/>
            <person name="Wangchuk T."/>
            <person name="Wangdi T."/>
            <person name="Weiand M."/>
            <person name="Wilkinson J."/>
            <person name="Wilson A."/>
            <person name="Yadav S."/>
            <person name="Young G."/>
            <person name="Yu Q."/>
            <person name="Zembek L."/>
            <person name="Zhong D."/>
            <person name="Zimmer A."/>
            <person name="Zwirko Z."/>
            <person name="Jaffe D.B."/>
            <person name="Alvarez P."/>
            <person name="Brockman W."/>
            <person name="Butler J."/>
            <person name="Chin C."/>
            <person name="Gnerre S."/>
            <person name="MacCallum I."/>
            <person name="Graves J.A."/>
            <person name="Ponting C.P."/>
            <person name="Breen M."/>
            <person name="Samollow P.B."/>
            <person name="Lander E.S."/>
            <person name="Lindblad-Toh K."/>
        </authorList>
    </citation>
    <scope>NUCLEOTIDE SEQUENCE [LARGE SCALE GENOMIC DNA]</scope>
</reference>
<feature type="transmembrane region" description="Helical" evidence="2">
    <location>
        <begin position="284"/>
        <end position="305"/>
    </location>
</feature>
<accession>F7A8X2</accession>
<dbReference type="Bgee" id="ENSMODG00000019195">
    <property type="expression patterns" value="Expressed in heart and 18 other cell types or tissues"/>
</dbReference>
<evidence type="ECO:0000313" key="3">
    <source>
        <dbReference type="Ensembl" id="ENSMODP00000023963.4"/>
    </source>
</evidence>
<feature type="compositionally biased region" description="Polar residues" evidence="1">
    <location>
        <begin position="231"/>
        <end position="249"/>
    </location>
</feature>
<name>F7A8X2_MONDO</name>
<dbReference type="KEGG" id="mdo:103103647"/>
<reference evidence="3" key="2">
    <citation type="submission" date="2025-08" db="UniProtKB">
        <authorList>
            <consortium name="Ensembl"/>
        </authorList>
    </citation>
    <scope>IDENTIFICATION</scope>
</reference>
<dbReference type="GO" id="GO:0005770">
    <property type="term" value="C:late endosome"/>
    <property type="evidence" value="ECO:0000318"/>
    <property type="project" value="GO_Central"/>
</dbReference>
<sequence>MTSVIWTNQILHCLLKRDQQSPGLRVQSLPITTTFPVSLPEKLTTLPPTWTNPPQNTVDVSTSSSNNTQNNSSLTVTLSAETTPLPRNISVTSRDPESTSKVSRQESVVTTIGQEGKGTEQNQSLPTILPTSSQDQFTTTVAELNSTIPEVNNGTETLSTISPSPSDIALVTSPQASVSPSSSPSWLPPKVSPTSIVTDPITAENTTHQEEGERSLGTPTATTLGAEHTPNEPTTHPRSSGPMTEETTSQVTVPNYEVEGTDSGTVSPRIIMEEVEHALSSGSIVAITVTVIAVVLLVFGVAAYLKIRHSSYGRLLDDHDYGSWGNYNNPLYDDS</sequence>
<dbReference type="GeneTree" id="ENSGT00390000014545"/>
<feature type="region of interest" description="Disordered" evidence="1">
    <location>
        <begin position="45"/>
        <end position="131"/>
    </location>
</feature>
<keyword evidence="4" id="KW-1185">Reference proteome</keyword>
<dbReference type="InterPro" id="IPR031431">
    <property type="entry name" value="PARM1"/>
</dbReference>
<organism evidence="3 4">
    <name type="scientific">Monodelphis domestica</name>
    <name type="common">Gray short-tailed opossum</name>
    <dbReference type="NCBI Taxonomy" id="13616"/>
    <lineage>
        <taxon>Eukaryota</taxon>
        <taxon>Metazoa</taxon>
        <taxon>Chordata</taxon>
        <taxon>Craniata</taxon>
        <taxon>Vertebrata</taxon>
        <taxon>Euteleostomi</taxon>
        <taxon>Mammalia</taxon>
        <taxon>Metatheria</taxon>
        <taxon>Didelphimorphia</taxon>
        <taxon>Didelphidae</taxon>
        <taxon>Monodelphis</taxon>
    </lineage>
</organism>
<protein>
    <submittedName>
        <fullName evidence="3">Prostate androgen-regulated mucin-like protein 1</fullName>
    </submittedName>
</protein>
<evidence type="ECO:0000256" key="1">
    <source>
        <dbReference type="SAM" id="MobiDB-lite"/>
    </source>
</evidence>
<keyword evidence="2" id="KW-0812">Transmembrane</keyword>
<evidence type="ECO:0000256" key="2">
    <source>
        <dbReference type="SAM" id="Phobius"/>
    </source>
</evidence>
<gene>
    <name evidence="3" type="primary">PARM1</name>
</gene>
<dbReference type="GO" id="GO:0005886">
    <property type="term" value="C:plasma membrane"/>
    <property type="evidence" value="ECO:0000318"/>
    <property type="project" value="GO_Central"/>
</dbReference>
<reference evidence="3" key="3">
    <citation type="submission" date="2025-09" db="UniProtKB">
        <authorList>
            <consortium name="Ensembl"/>
        </authorList>
    </citation>
    <scope>IDENTIFICATION</scope>
</reference>
<dbReference type="OMA" id="ASHWEGT"/>
<evidence type="ECO:0000313" key="4">
    <source>
        <dbReference type="Proteomes" id="UP000002280"/>
    </source>
</evidence>